<dbReference type="CDD" id="cd07377">
    <property type="entry name" value="WHTH_GntR"/>
    <property type="match status" value="1"/>
</dbReference>
<dbReference type="STRING" id="1801.BRW64_12835"/>
<evidence type="ECO:0000313" key="6">
    <source>
        <dbReference type="EMBL" id="PEG52902.1"/>
    </source>
</evidence>
<comment type="caution">
    <text evidence="5">The sequence shown here is derived from an EMBL/GenBank/DDBJ whole genome shotgun (WGS) entry which is preliminary data.</text>
</comment>
<evidence type="ECO:0000259" key="4">
    <source>
        <dbReference type="PROSITE" id="PS50949"/>
    </source>
</evidence>
<proteinExistence type="predicted"/>
<dbReference type="Proteomes" id="UP000191039">
    <property type="component" value="Unassembled WGS sequence"/>
</dbReference>
<evidence type="ECO:0000313" key="8">
    <source>
        <dbReference type="Proteomes" id="UP000220340"/>
    </source>
</evidence>
<protein>
    <submittedName>
        <fullName evidence="6">GntR family transcriptional regulator</fullName>
    </submittedName>
</protein>
<gene>
    <name evidence="5" type="ORF">BV510_26770</name>
    <name evidence="6" type="ORF">CRI78_19010</name>
</gene>
<dbReference type="PRINTS" id="PR00035">
    <property type="entry name" value="HTHGNTR"/>
</dbReference>
<keyword evidence="8" id="KW-1185">Reference proteome</keyword>
<dbReference type="InterPro" id="IPR000524">
    <property type="entry name" value="Tscrpt_reg_HTH_GntR"/>
</dbReference>
<dbReference type="InterPro" id="IPR036390">
    <property type="entry name" value="WH_DNA-bd_sf"/>
</dbReference>
<evidence type="ECO:0000256" key="2">
    <source>
        <dbReference type="ARBA" id="ARBA00023125"/>
    </source>
</evidence>
<evidence type="ECO:0000313" key="5">
    <source>
        <dbReference type="EMBL" id="OPE46187.1"/>
    </source>
</evidence>
<accession>A0A1Q4HD16</accession>
<keyword evidence="1" id="KW-0805">Transcription regulation</keyword>
<dbReference type="Gene3D" id="1.20.120.530">
    <property type="entry name" value="GntR ligand-binding domain-like"/>
    <property type="match status" value="1"/>
</dbReference>
<keyword evidence="2" id="KW-0238">DNA-binding</keyword>
<dbReference type="PANTHER" id="PTHR43537:SF24">
    <property type="entry name" value="GLUCONATE OPERON TRANSCRIPTIONAL REPRESSOR"/>
    <property type="match status" value="1"/>
</dbReference>
<dbReference type="Pfam" id="PF00392">
    <property type="entry name" value="GntR"/>
    <property type="match status" value="1"/>
</dbReference>
<evidence type="ECO:0000256" key="3">
    <source>
        <dbReference type="ARBA" id="ARBA00023163"/>
    </source>
</evidence>
<dbReference type="PANTHER" id="PTHR43537">
    <property type="entry name" value="TRANSCRIPTIONAL REGULATOR, GNTR FAMILY"/>
    <property type="match status" value="1"/>
</dbReference>
<dbReference type="InterPro" id="IPR036388">
    <property type="entry name" value="WH-like_DNA-bd_sf"/>
</dbReference>
<dbReference type="RefSeq" id="WP_073856635.1">
    <property type="nucleotide sequence ID" value="NZ_BAAATC010000008.1"/>
</dbReference>
<name>A0A1Q4HD16_9MYCO</name>
<dbReference type="GO" id="GO:0003700">
    <property type="term" value="F:DNA-binding transcription factor activity"/>
    <property type="evidence" value="ECO:0007669"/>
    <property type="project" value="InterPro"/>
</dbReference>
<reference evidence="6 8" key="2">
    <citation type="submission" date="2017-10" db="EMBL/GenBank/DDBJ databases">
        <title>The new phylogeny of genus Mycobacterium.</title>
        <authorList>
            <person name="Tortoli E."/>
            <person name="Trovato A."/>
            <person name="Cirillo D.M."/>
        </authorList>
    </citation>
    <scope>NUCLEOTIDE SEQUENCE [LARGE SCALE GENOMIC DNA]</scope>
    <source>
        <strain evidence="6 8">IP141170001</strain>
    </source>
</reference>
<dbReference type="SMART" id="SM00345">
    <property type="entry name" value="HTH_GNTR"/>
    <property type="match status" value="1"/>
</dbReference>
<dbReference type="OrthoDB" id="8664638at2"/>
<dbReference type="SMART" id="SM00895">
    <property type="entry name" value="FCD"/>
    <property type="match status" value="1"/>
</dbReference>
<dbReference type="EMBL" id="PDCR01000025">
    <property type="protein sequence ID" value="PEG52902.1"/>
    <property type="molecule type" value="Genomic_DNA"/>
</dbReference>
<dbReference type="SUPFAM" id="SSF46785">
    <property type="entry name" value="Winged helix' DNA-binding domain"/>
    <property type="match status" value="1"/>
</dbReference>
<dbReference type="SUPFAM" id="SSF48008">
    <property type="entry name" value="GntR ligand-binding domain-like"/>
    <property type="match status" value="1"/>
</dbReference>
<dbReference type="Gene3D" id="1.10.10.10">
    <property type="entry name" value="Winged helix-like DNA-binding domain superfamily/Winged helix DNA-binding domain"/>
    <property type="match status" value="1"/>
</dbReference>
<dbReference type="AlphaFoldDB" id="A0A1Q4HD16"/>
<dbReference type="InterPro" id="IPR011711">
    <property type="entry name" value="GntR_C"/>
</dbReference>
<sequence length="220" mass="23944">MVIQSLSRYVFDELRARILDGRLPAGAPLSEREIGAELDVSRVPIREAMPLLEAAGLVTLEPRRPAVVTAVTRTGVDELYDVRAVLEPFAARGAAAAVAAGADPSDLNRSLDLADAAVHQQDWQAFHVHSGEVHLEIERLAGNTLFGCLMEPLRARTDRLNVANMRTSPTARHDEHVALVRAIAHGQVEVASAVAFSHVEWGRQRILETLASVPGYDPDR</sequence>
<reference evidence="5 7" key="1">
    <citation type="submission" date="2016-09" db="EMBL/GenBank/DDBJ databases">
        <title>genome sequences of unsequenced Mycobacteria.</title>
        <authorList>
            <person name="Greninger A.L."/>
            <person name="Jerome K.R."/>
            <person name="Mcnair B."/>
            <person name="Wallis C."/>
            <person name="Fang F."/>
        </authorList>
    </citation>
    <scope>NUCLEOTIDE SEQUENCE [LARGE SCALE GENOMIC DNA]</scope>
    <source>
        <strain evidence="5 7">BM1</strain>
    </source>
</reference>
<dbReference type="GO" id="GO:0003677">
    <property type="term" value="F:DNA binding"/>
    <property type="evidence" value="ECO:0007669"/>
    <property type="project" value="UniProtKB-KW"/>
</dbReference>
<dbReference type="InterPro" id="IPR008920">
    <property type="entry name" value="TF_FadR/GntR_C"/>
</dbReference>
<evidence type="ECO:0000313" key="7">
    <source>
        <dbReference type="Proteomes" id="UP000191039"/>
    </source>
</evidence>
<keyword evidence="3" id="KW-0804">Transcription</keyword>
<feature type="domain" description="HTH gntR-type" evidence="4">
    <location>
        <begin position="4"/>
        <end position="71"/>
    </location>
</feature>
<dbReference type="Pfam" id="PF07729">
    <property type="entry name" value="FCD"/>
    <property type="match status" value="1"/>
</dbReference>
<dbReference type="PROSITE" id="PS50949">
    <property type="entry name" value="HTH_GNTR"/>
    <property type="match status" value="1"/>
</dbReference>
<dbReference type="EMBL" id="MIJD01000433">
    <property type="protein sequence ID" value="OPE46187.1"/>
    <property type="molecule type" value="Genomic_DNA"/>
</dbReference>
<evidence type="ECO:0000256" key="1">
    <source>
        <dbReference type="ARBA" id="ARBA00023015"/>
    </source>
</evidence>
<dbReference type="Proteomes" id="UP000220340">
    <property type="component" value="Unassembled WGS sequence"/>
</dbReference>
<organism evidence="5 7">
    <name type="scientific">Mycolicibacterium diernhoferi</name>
    <dbReference type="NCBI Taxonomy" id="1801"/>
    <lineage>
        <taxon>Bacteria</taxon>
        <taxon>Bacillati</taxon>
        <taxon>Actinomycetota</taxon>
        <taxon>Actinomycetes</taxon>
        <taxon>Mycobacteriales</taxon>
        <taxon>Mycobacteriaceae</taxon>
        <taxon>Mycolicibacterium</taxon>
    </lineage>
</organism>